<feature type="region of interest" description="Disordered" evidence="7">
    <location>
        <begin position="591"/>
        <end position="666"/>
    </location>
</feature>
<dbReference type="PANTHER" id="PTHR30572">
    <property type="entry name" value="MEMBRANE COMPONENT OF TRANSPORTER-RELATED"/>
    <property type="match status" value="1"/>
</dbReference>
<evidence type="ECO:0000256" key="1">
    <source>
        <dbReference type="ARBA" id="ARBA00004651"/>
    </source>
</evidence>
<evidence type="ECO:0000313" key="10">
    <source>
        <dbReference type="EMBL" id="MFC4913401.1"/>
    </source>
</evidence>
<accession>A0ABV9UEK4</accession>
<evidence type="ECO:0000313" key="11">
    <source>
        <dbReference type="Proteomes" id="UP001595872"/>
    </source>
</evidence>
<proteinExistence type="inferred from homology"/>
<evidence type="ECO:0000256" key="3">
    <source>
        <dbReference type="ARBA" id="ARBA00022692"/>
    </source>
</evidence>
<dbReference type="RefSeq" id="WP_378264291.1">
    <property type="nucleotide sequence ID" value="NZ_JBHSIT010000017.1"/>
</dbReference>
<gene>
    <name evidence="10" type="ORF">ACFPCY_39310</name>
</gene>
<evidence type="ECO:0000256" key="4">
    <source>
        <dbReference type="ARBA" id="ARBA00022989"/>
    </source>
</evidence>
<name>A0ABV9UEK4_9ACTN</name>
<evidence type="ECO:0000259" key="9">
    <source>
        <dbReference type="Pfam" id="PF02687"/>
    </source>
</evidence>
<feature type="transmembrane region" description="Helical" evidence="8">
    <location>
        <begin position="266"/>
        <end position="291"/>
    </location>
</feature>
<reference evidence="11" key="1">
    <citation type="journal article" date="2019" name="Int. J. Syst. Evol. Microbiol.">
        <title>The Global Catalogue of Microorganisms (GCM) 10K type strain sequencing project: providing services to taxonomists for standard genome sequencing and annotation.</title>
        <authorList>
            <consortium name="The Broad Institute Genomics Platform"/>
            <consortium name="The Broad Institute Genome Sequencing Center for Infectious Disease"/>
            <person name="Wu L."/>
            <person name="Ma J."/>
        </authorList>
    </citation>
    <scope>NUCLEOTIDE SEQUENCE [LARGE SCALE GENOMIC DNA]</scope>
    <source>
        <strain evidence="11">KLKA75</strain>
    </source>
</reference>
<comment type="caution">
    <text evidence="10">The sequence shown here is derived from an EMBL/GenBank/DDBJ whole genome shotgun (WGS) entry which is preliminary data.</text>
</comment>
<dbReference type="InterPro" id="IPR003838">
    <property type="entry name" value="ABC3_permease_C"/>
</dbReference>
<feature type="transmembrane region" description="Helical" evidence="8">
    <location>
        <begin position="407"/>
        <end position="434"/>
    </location>
</feature>
<evidence type="ECO:0000256" key="5">
    <source>
        <dbReference type="ARBA" id="ARBA00023136"/>
    </source>
</evidence>
<feature type="transmembrane region" description="Helical" evidence="8">
    <location>
        <begin position="781"/>
        <end position="806"/>
    </location>
</feature>
<feature type="compositionally biased region" description="Gly residues" evidence="7">
    <location>
        <begin position="610"/>
        <end position="666"/>
    </location>
</feature>
<evidence type="ECO:0000256" key="2">
    <source>
        <dbReference type="ARBA" id="ARBA00022475"/>
    </source>
</evidence>
<dbReference type="PANTHER" id="PTHR30572:SF4">
    <property type="entry name" value="ABC TRANSPORTER PERMEASE YTRF"/>
    <property type="match status" value="1"/>
</dbReference>
<keyword evidence="4 8" id="KW-1133">Transmembrane helix</keyword>
<keyword evidence="3 8" id="KW-0812">Transmembrane</keyword>
<evidence type="ECO:0000256" key="8">
    <source>
        <dbReference type="SAM" id="Phobius"/>
    </source>
</evidence>
<dbReference type="Pfam" id="PF02687">
    <property type="entry name" value="FtsX"/>
    <property type="match status" value="2"/>
</dbReference>
<dbReference type="Proteomes" id="UP001595872">
    <property type="component" value="Unassembled WGS sequence"/>
</dbReference>
<organism evidence="10 11">
    <name type="scientific">Actinomadura gamaensis</name>
    <dbReference type="NCBI Taxonomy" id="1763541"/>
    <lineage>
        <taxon>Bacteria</taxon>
        <taxon>Bacillati</taxon>
        <taxon>Actinomycetota</taxon>
        <taxon>Actinomycetes</taxon>
        <taxon>Streptosporangiales</taxon>
        <taxon>Thermomonosporaceae</taxon>
        <taxon>Actinomadura</taxon>
    </lineage>
</organism>
<keyword evidence="5 8" id="KW-0472">Membrane</keyword>
<keyword evidence="2" id="KW-1003">Cell membrane</keyword>
<comment type="subcellular location">
    <subcellularLocation>
        <location evidence="1">Cell membrane</location>
        <topology evidence="1">Multi-pass membrane protein</topology>
    </subcellularLocation>
</comment>
<feature type="transmembrane region" description="Helical" evidence="8">
    <location>
        <begin position="440"/>
        <end position="466"/>
    </location>
</feature>
<feature type="domain" description="ABC3 transporter permease C-terminal" evidence="9">
    <location>
        <begin position="788"/>
        <end position="900"/>
    </location>
</feature>
<feature type="transmembrane region" description="Helical" evidence="8">
    <location>
        <begin position="312"/>
        <end position="343"/>
    </location>
</feature>
<feature type="domain" description="ABC3 transporter permease C-terminal" evidence="9">
    <location>
        <begin position="269"/>
        <end position="390"/>
    </location>
</feature>
<comment type="similarity">
    <text evidence="6">Belongs to the ABC-4 integral membrane protein family.</text>
</comment>
<feature type="transmembrane region" description="Helical" evidence="8">
    <location>
        <begin position="871"/>
        <end position="890"/>
    </location>
</feature>
<dbReference type="EMBL" id="JBHSIT010000017">
    <property type="protein sequence ID" value="MFC4913401.1"/>
    <property type="molecule type" value="Genomic_DNA"/>
</dbReference>
<feature type="transmembrane region" description="Helical" evidence="8">
    <location>
        <begin position="363"/>
        <end position="386"/>
    </location>
</feature>
<sequence length="908" mass="90874">MIGLAVRELWGRRRRLASSLVAVFLGVAFLTGTLALGDTLSHAIDRYFANAYGDTDVMVRNATRVSRSPGQLPGEIDGAVLPKVRAVPGTADAQPVIQGAGQPLGRDGKVIPERGPRVAGNWIEDPALNAYRIAQGRAPRAPDEVVINKRAADDGHLRVGDRTVVLTPERVPVTVVGISMFGKDPAFGETAFTAFSLEGAQRYVAHGTGRLTGVAVRAGSGVGQGELAARVSRVLPAGTEAITGKALVDEGVGQVRDGFLKVFQSALAAFGAVALLVAAFSIHNTFAITLAQRVRESALLRAVGASRRQLTLLVGAEALVVGGVATAAGAAGGVGCAALLKLLFQGFGMGLDAQGVVITARTLLIAVPVGLAVTLLAVLGPAVRAARIPPIAALRESAAEPAGMSEARVIVGSVVAAVGVGAAVFGAVVGRAAWTGVGALMSLVALVALGPVAARPAAALIGMPAARWRGVPGRLARESAVRSPRRTAGAATALMIGVGVVTLLTVFAGSLRASLADGVAGSFRSGLVVNGGTNASGGFEPSLAARAAALPQIETAAGLGKGAARVDGHTATVGVADPAQLARVLRLDVTSGTLPSDPSSPSAPAPGPGPSGASGTGGGTSGTSGGASGTGSGTSGGASGTGGGTSGTSGGASGNGGGASGGGARGAGPGVLAVAEKVADQRKWRVGATVTVTFSDGSRLPMTVGAIYKRADLAGDYLVPRSVWAEHNRRPQDIVAFAKPKQGVSEADARAALTSLARSYGAPDVQNRPEYVAAQTKQMNAFLGIVYVMLALAIVIALLGIANTLALSVHERTRELGLLRAVGATRRQLRSMIRWESLIVSLFGTAGGAGLGLFLGWALVGAMSNPFSVPAVPLVVILLVGAVAGVLAALRPARRAARLPALTAVAST</sequence>
<protein>
    <submittedName>
        <fullName evidence="10">ABC transporter permease</fullName>
    </submittedName>
</protein>
<dbReference type="InterPro" id="IPR050250">
    <property type="entry name" value="Macrolide_Exporter_MacB"/>
</dbReference>
<keyword evidence="11" id="KW-1185">Reference proteome</keyword>
<feature type="transmembrane region" description="Helical" evidence="8">
    <location>
        <begin position="487"/>
        <end position="508"/>
    </location>
</feature>
<evidence type="ECO:0000256" key="6">
    <source>
        <dbReference type="ARBA" id="ARBA00038076"/>
    </source>
</evidence>
<feature type="transmembrane region" description="Helical" evidence="8">
    <location>
        <begin position="837"/>
        <end position="859"/>
    </location>
</feature>
<evidence type="ECO:0000256" key="7">
    <source>
        <dbReference type="SAM" id="MobiDB-lite"/>
    </source>
</evidence>